<evidence type="ECO:0000313" key="3">
    <source>
        <dbReference type="EMBL" id="MCV2231546.1"/>
    </source>
</evidence>
<feature type="domain" description="DUF7788" evidence="2">
    <location>
        <begin position="285"/>
        <end position="448"/>
    </location>
</feature>
<keyword evidence="4" id="KW-1185">Reference proteome</keyword>
<dbReference type="PANTHER" id="PTHR31373:SF27">
    <property type="entry name" value="TROVE DOMAIN-CONTAINING PROTEIN"/>
    <property type="match status" value="1"/>
</dbReference>
<dbReference type="Gene3D" id="3.40.50.410">
    <property type="entry name" value="von Willebrand factor, type A domain"/>
    <property type="match status" value="1"/>
</dbReference>
<name>A0ABT2Y491_9MOLU</name>
<accession>A0ABT2Y491</accession>
<dbReference type="InterPro" id="IPR036465">
    <property type="entry name" value="vWFA_dom_sf"/>
</dbReference>
<protein>
    <submittedName>
        <fullName evidence="3">DUF2828 domain-containing protein</fullName>
    </submittedName>
</protein>
<dbReference type="EMBL" id="JAOVQM010000001">
    <property type="protein sequence ID" value="MCV2231546.1"/>
    <property type="molecule type" value="Genomic_DNA"/>
</dbReference>
<feature type="domain" description="DUF2828" evidence="1">
    <location>
        <begin position="128"/>
        <end position="264"/>
    </location>
</feature>
<dbReference type="RefSeq" id="WP_263607667.1">
    <property type="nucleotide sequence ID" value="NZ_JAOVQM010000001.1"/>
</dbReference>
<dbReference type="SUPFAM" id="SSF53300">
    <property type="entry name" value="vWA-like"/>
    <property type="match status" value="1"/>
</dbReference>
<dbReference type="InterPro" id="IPR056690">
    <property type="entry name" value="DUF7788"/>
</dbReference>
<evidence type="ECO:0000259" key="2">
    <source>
        <dbReference type="Pfam" id="PF25043"/>
    </source>
</evidence>
<gene>
    <name evidence="3" type="ORF">N7548_01715</name>
</gene>
<comment type="caution">
    <text evidence="3">The sequence shown here is derived from an EMBL/GenBank/DDBJ whole genome shotgun (WGS) entry which is preliminary data.</text>
</comment>
<dbReference type="Proteomes" id="UP001177160">
    <property type="component" value="Unassembled WGS sequence"/>
</dbReference>
<proteinExistence type="predicted"/>
<organism evidence="3 4">
    <name type="scientific">Paracholeplasma manati</name>
    <dbReference type="NCBI Taxonomy" id="591373"/>
    <lineage>
        <taxon>Bacteria</taxon>
        <taxon>Bacillati</taxon>
        <taxon>Mycoplasmatota</taxon>
        <taxon>Mollicutes</taxon>
        <taxon>Acholeplasmatales</taxon>
        <taxon>Acholeplasmataceae</taxon>
        <taxon>Paracholeplasma</taxon>
    </lineage>
</organism>
<dbReference type="PANTHER" id="PTHR31373">
    <property type="entry name" value="OS06G0652100 PROTEIN"/>
    <property type="match status" value="1"/>
</dbReference>
<dbReference type="InterPro" id="IPR011205">
    <property type="entry name" value="UCP015417_vWA"/>
</dbReference>
<dbReference type="Pfam" id="PF11443">
    <property type="entry name" value="DUF2828"/>
    <property type="match status" value="2"/>
</dbReference>
<evidence type="ECO:0000313" key="4">
    <source>
        <dbReference type="Proteomes" id="UP001177160"/>
    </source>
</evidence>
<feature type="domain" description="DUF2828" evidence="1">
    <location>
        <begin position="16"/>
        <end position="87"/>
    </location>
</feature>
<dbReference type="Pfam" id="PF25043">
    <property type="entry name" value="DUF7788"/>
    <property type="match status" value="1"/>
</dbReference>
<sequence>MDALTYFTNQLNITETMNGDKAFYSSGSHCLDLFALIGGMRYHVDQLYATFLKAYYEDRHIALRVLFYARDVKSGLGERRIFRILLNGLGNFYPEVARKLLPIIETYGRYDDYFAFIGTPVESDVMTLIEQQLKADLANKEAGQPVSLLAKWMPSINTSNSETRRLANVICEALKLSKADYRKQLTYLRDGLIVENNLRTKTPVEDYQSVPTKALFKYKKAFIRNDADRFNAFIQNKAPKNMSTLYPYEIVRDAIEQDEVDETTKALYQKLWDNYPRVDLDAQTIVVRDGSVSMYDGGAIYVATSLAILASEMLTGPFKNKFITFSSRPQLVTLDKGDIYDKIMTAMHYGDCSNTNIKKVFQLILDMAKQKDVKAEDMPKRILIISDMEFDGDTHGMSSYEYFKTEYAKNGYELPVVVFWNVCARRVQLPALEQDHVILVSGASPHVFDSIAKNQSIDPYAFMLETLKKYEVIDQLY</sequence>
<evidence type="ECO:0000259" key="1">
    <source>
        <dbReference type="Pfam" id="PF11443"/>
    </source>
</evidence>
<reference evidence="3" key="1">
    <citation type="submission" date="2022-09" db="EMBL/GenBank/DDBJ databases">
        <title>Novel Mycoplasma species identified in domestic and wild animals.</title>
        <authorList>
            <person name="Volokhov D.V."/>
            <person name="Furtak V.A."/>
            <person name="Zagorodnyaya T.A."/>
        </authorList>
    </citation>
    <scope>NUCLEOTIDE SEQUENCE</scope>
    <source>
        <strain evidence="3">Oakley</strain>
    </source>
</reference>
<dbReference type="InterPro" id="IPR058580">
    <property type="entry name" value="DUF2828"/>
</dbReference>